<accession>L5KZG7</accession>
<evidence type="ECO:0000313" key="2">
    <source>
        <dbReference type="Proteomes" id="UP000010552"/>
    </source>
</evidence>
<proteinExistence type="predicted"/>
<organism evidence="1 2">
    <name type="scientific">Pteropus alecto</name>
    <name type="common">Black flying fox</name>
    <dbReference type="NCBI Taxonomy" id="9402"/>
    <lineage>
        <taxon>Eukaryota</taxon>
        <taxon>Metazoa</taxon>
        <taxon>Chordata</taxon>
        <taxon>Craniata</taxon>
        <taxon>Vertebrata</taxon>
        <taxon>Euteleostomi</taxon>
        <taxon>Mammalia</taxon>
        <taxon>Eutheria</taxon>
        <taxon>Laurasiatheria</taxon>
        <taxon>Chiroptera</taxon>
        <taxon>Yinpterochiroptera</taxon>
        <taxon>Pteropodoidea</taxon>
        <taxon>Pteropodidae</taxon>
        <taxon>Pteropodinae</taxon>
        <taxon>Pteropus</taxon>
    </lineage>
</organism>
<dbReference type="EMBL" id="KB030441">
    <property type="protein sequence ID" value="ELK16560.1"/>
    <property type="molecule type" value="Genomic_DNA"/>
</dbReference>
<dbReference type="AlphaFoldDB" id="L5KZG7"/>
<keyword evidence="2" id="KW-1185">Reference proteome</keyword>
<dbReference type="InParanoid" id="L5KZG7"/>
<dbReference type="Proteomes" id="UP000010552">
    <property type="component" value="Unassembled WGS sequence"/>
</dbReference>
<name>L5KZG7_PTEAL</name>
<gene>
    <name evidence="1" type="ORF">PAL_GLEAN10007018</name>
</gene>
<reference evidence="2" key="1">
    <citation type="journal article" date="2013" name="Science">
        <title>Comparative analysis of bat genomes provides insight into the evolution of flight and immunity.</title>
        <authorList>
            <person name="Zhang G."/>
            <person name="Cowled C."/>
            <person name="Shi Z."/>
            <person name="Huang Z."/>
            <person name="Bishop-Lilly K.A."/>
            <person name="Fang X."/>
            <person name="Wynne J.W."/>
            <person name="Xiong Z."/>
            <person name="Baker M.L."/>
            <person name="Zhao W."/>
            <person name="Tachedjian M."/>
            <person name="Zhu Y."/>
            <person name="Zhou P."/>
            <person name="Jiang X."/>
            <person name="Ng J."/>
            <person name="Yang L."/>
            <person name="Wu L."/>
            <person name="Xiao J."/>
            <person name="Feng Y."/>
            <person name="Chen Y."/>
            <person name="Sun X."/>
            <person name="Zhang Y."/>
            <person name="Marsh G.A."/>
            <person name="Crameri G."/>
            <person name="Broder C.C."/>
            <person name="Frey K.G."/>
            <person name="Wang L.F."/>
            <person name="Wang J."/>
        </authorList>
    </citation>
    <scope>NUCLEOTIDE SEQUENCE [LARGE SCALE GENOMIC DNA]</scope>
</reference>
<protein>
    <submittedName>
        <fullName evidence="1">Uncharacterized protein</fullName>
    </submittedName>
</protein>
<sequence>MDTLALVHGSTSCSSLCWLQPGTEALGRCVQVGGKPEPVPTDVHGLQQTDPTADFPNLPEKLRVPYHEDEILLLPTVYSSAASGIKVVGQILGQSTLGKMPANSIACYRETVHKSKSQLMWQTSLLSYLRNCHREFGETWQSEKQPQIPPLETIS</sequence>
<evidence type="ECO:0000313" key="1">
    <source>
        <dbReference type="EMBL" id="ELK16560.1"/>
    </source>
</evidence>